<gene>
    <name evidence="4" type="ORF">G2W53_007558</name>
</gene>
<dbReference type="GO" id="GO:0006310">
    <property type="term" value="P:DNA recombination"/>
    <property type="evidence" value="ECO:0007669"/>
    <property type="project" value="UniProtKB-KW"/>
</dbReference>
<keyword evidence="5" id="KW-1185">Reference proteome</keyword>
<keyword evidence="1 4" id="KW-0347">Helicase</keyword>
<comment type="similarity">
    <text evidence="1">Belongs to the helicase family.</text>
</comment>
<keyword evidence="1" id="KW-0234">DNA repair</keyword>
<dbReference type="EMBL" id="JAAIUW010000003">
    <property type="protein sequence ID" value="KAF7839076.1"/>
    <property type="molecule type" value="Genomic_DNA"/>
</dbReference>
<sequence length="320" mass="35791">MDGDRIKDISLCEIENILRSNGRSLKDYPPMPLPNVALMINMANPLMCGVFFVNGFGGSGKTFFWNTLTSGLCSCGDIVLAGSEGHLVREFSDWILKIGNGDIGQEINDEESHITIPSDIMLTNFQDPIKAIVENTYPLFQKNFEKQDYIRDRTILAPTLDDEALINNYMLSLLPSEEVTYLSSDNICVQEKDSQLGDVYTTKFLNTISGSEFPHHQLKLKVGAPVMLPRNIENSMGLCNGTRLIVIRLCTHVIEALILSAKHAGEHVIIARMVIKPSDSRLSFKFQRRQFQIVLSFPMTINKSQGQTLSNSLEFVQGLD</sequence>
<evidence type="ECO:0000259" key="2">
    <source>
        <dbReference type="Pfam" id="PF05970"/>
    </source>
</evidence>
<evidence type="ECO:0000313" key="4">
    <source>
        <dbReference type="EMBL" id="KAF7839076.1"/>
    </source>
</evidence>
<feature type="domain" description="DNA helicase Pif1-like 2B" evidence="3">
    <location>
        <begin position="203"/>
        <end position="249"/>
    </location>
</feature>
<feature type="domain" description="DNA helicase Pif1-like DEAD-box helicase" evidence="2">
    <location>
        <begin position="40"/>
        <end position="81"/>
    </location>
</feature>
<dbReference type="OrthoDB" id="1930718at2759"/>
<dbReference type="PANTHER" id="PTHR10492">
    <property type="match status" value="1"/>
</dbReference>
<keyword evidence="1" id="KW-0067">ATP-binding</keyword>
<comment type="cofactor">
    <cofactor evidence="1">
        <name>Mg(2+)</name>
        <dbReference type="ChEBI" id="CHEBI:18420"/>
    </cofactor>
</comment>
<dbReference type="GO" id="GO:0000723">
    <property type="term" value="P:telomere maintenance"/>
    <property type="evidence" value="ECO:0007669"/>
    <property type="project" value="InterPro"/>
</dbReference>
<comment type="caution">
    <text evidence="4">The sequence shown here is derived from an EMBL/GenBank/DDBJ whole genome shotgun (WGS) entry which is preliminary data.</text>
</comment>
<evidence type="ECO:0000256" key="1">
    <source>
        <dbReference type="RuleBase" id="RU363044"/>
    </source>
</evidence>
<comment type="catalytic activity">
    <reaction evidence="1">
        <text>ATP + H2O = ADP + phosphate + H(+)</text>
        <dbReference type="Rhea" id="RHEA:13065"/>
        <dbReference type="ChEBI" id="CHEBI:15377"/>
        <dbReference type="ChEBI" id="CHEBI:15378"/>
        <dbReference type="ChEBI" id="CHEBI:30616"/>
        <dbReference type="ChEBI" id="CHEBI:43474"/>
        <dbReference type="ChEBI" id="CHEBI:456216"/>
        <dbReference type="EC" id="5.6.2.3"/>
    </reaction>
</comment>
<dbReference type="GO" id="GO:0005524">
    <property type="term" value="F:ATP binding"/>
    <property type="evidence" value="ECO:0007669"/>
    <property type="project" value="UniProtKB-KW"/>
</dbReference>
<organism evidence="4 5">
    <name type="scientific">Senna tora</name>
    <dbReference type="NCBI Taxonomy" id="362788"/>
    <lineage>
        <taxon>Eukaryota</taxon>
        <taxon>Viridiplantae</taxon>
        <taxon>Streptophyta</taxon>
        <taxon>Embryophyta</taxon>
        <taxon>Tracheophyta</taxon>
        <taxon>Spermatophyta</taxon>
        <taxon>Magnoliopsida</taxon>
        <taxon>eudicotyledons</taxon>
        <taxon>Gunneridae</taxon>
        <taxon>Pentapetalae</taxon>
        <taxon>rosids</taxon>
        <taxon>fabids</taxon>
        <taxon>Fabales</taxon>
        <taxon>Fabaceae</taxon>
        <taxon>Caesalpinioideae</taxon>
        <taxon>Cassia clade</taxon>
        <taxon>Senna</taxon>
    </lineage>
</organism>
<dbReference type="AlphaFoldDB" id="A0A834X6D2"/>
<dbReference type="PANTHER" id="PTHR10492:SF101">
    <property type="entry name" value="ATP-DEPENDENT DNA HELICASE"/>
    <property type="match status" value="1"/>
</dbReference>
<dbReference type="InterPro" id="IPR027417">
    <property type="entry name" value="P-loop_NTPase"/>
</dbReference>
<dbReference type="GO" id="GO:0016787">
    <property type="term" value="F:hydrolase activity"/>
    <property type="evidence" value="ECO:0007669"/>
    <property type="project" value="UniProtKB-KW"/>
</dbReference>
<keyword evidence="1" id="KW-0233">DNA recombination</keyword>
<name>A0A834X6D2_9FABA</name>
<dbReference type="EC" id="5.6.2.3" evidence="1"/>
<dbReference type="Pfam" id="PF05970">
    <property type="entry name" value="PIF1"/>
    <property type="match status" value="1"/>
</dbReference>
<evidence type="ECO:0000313" key="5">
    <source>
        <dbReference type="Proteomes" id="UP000634136"/>
    </source>
</evidence>
<keyword evidence="1" id="KW-0378">Hydrolase</keyword>
<reference evidence="4" key="1">
    <citation type="submission" date="2020-09" db="EMBL/GenBank/DDBJ databases">
        <title>Genome-Enabled Discovery of Anthraquinone Biosynthesis in Senna tora.</title>
        <authorList>
            <person name="Kang S.-H."/>
            <person name="Pandey R.P."/>
            <person name="Lee C.-M."/>
            <person name="Sim J.-S."/>
            <person name="Jeong J.-T."/>
            <person name="Choi B.-S."/>
            <person name="Jung M."/>
            <person name="Ginzburg D."/>
            <person name="Zhao K."/>
            <person name="Won S.Y."/>
            <person name="Oh T.-J."/>
            <person name="Yu Y."/>
            <person name="Kim N.-H."/>
            <person name="Lee O.R."/>
            <person name="Lee T.-H."/>
            <person name="Bashyal P."/>
            <person name="Kim T.-S."/>
            <person name="Lee W.-H."/>
            <person name="Kawkins C."/>
            <person name="Kim C.-K."/>
            <person name="Kim J.S."/>
            <person name="Ahn B.O."/>
            <person name="Rhee S.Y."/>
            <person name="Sohng J.K."/>
        </authorList>
    </citation>
    <scope>NUCLEOTIDE SEQUENCE</scope>
    <source>
        <tissue evidence="4">Leaf</tissue>
    </source>
</reference>
<keyword evidence="1" id="KW-0547">Nucleotide-binding</keyword>
<evidence type="ECO:0000259" key="3">
    <source>
        <dbReference type="Pfam" id="PF21530"/>
    </source>
</evidence>
<dbReference type="GO" id="GO:0043139">
    <property type="term" value="F:5'-3' DNA helicase activity"/>
    <property type="evidence" value="ECO:0007669"/>
    <property type="project" value="UniProtKB-EC"/>
</dbReference>
<accession>A0A834X6D2</accession>
<keyword evidence="1" id="KW-0227">DNA damage</keyword>
<dbReference type="Proteomes" id="UP000634136">
    <property type="component" value="Unassembled WGS sequence"/>
</dbReference>
<proteinExistence type="inferred from homology"/>
<dbReference type="GO" id="GO:0006281">
    <property type="term" value="P:DNA repair"/>
    <property type="evidence" value="ECO:0007669"/>
    <property type="project" value="UniProtKB-KW"/>
</dbReference>
<protein>
    <recommendedName>
        <fullName evidence="1">ATP-dependent DNA helicase</fullName>
        <ecNumber evidence="1">5.6.2.3</ecNumber>
    </recommendedName>
</protein>
<dbReference type="InterPro" id="IPR010285">
    <property type="entry name" value="DNA_helicase_pif1-like_DEAD"/>
</dbReference>
<dbReference type="InterPro" id="IPR049163">
    <property type="entry name" value="Pif1-like_2B_dom"/>
</dbReference>
<dbReference type="Pfam" id="PF21530">
    <property type="entry name" value="Pif1_2B_dom"/>
    <property type="match status" value="1"/>
</dbReference>
<dbReference type="SUPFAM" id="SSF52540">
    <property type="entry name" value="P-loop containing nucleoside triphosphate hydrolases"/>
    <property type="match status" value="1"/>
</dbReference>